<keyword evidence="2" id="KW-1185">Reference proteome</keyword>
<evidence type="ECO:0000313" key="1">
    <source>
        <dbReference type="EMBL" id="KAF2902874.1"/>
    </source>
</evidence>
<comment type="caution">
    <text evidence="1">The sequence shown here is derived from an EMBL/GenBank/DDBJ whole genome shotgun (WGS) entry which is preliminary data.</text>
</comment>
<protein>
    <submittedName>
        <fullName evidence="1">Uncharacterized protein</fullName>
    </submittedName>
</protein>
<dbReference type="OrthoDB" id="10319051at2759"/>
<evidence type="ECO:0000313" key="2">
    <source>
        <dbReference type="Proteomes" id="UP000801492"/>
    </source>
</evidence>
<accession>A0A8K0DBS8</accession>
<name>A0A8K0DBS8_IGNLU</name>
<dbReference type="EMBL" id="VTPC01001158">
    <property type="protein sequence ID" value="KAF2902874.1"/>
    <property type="molecule type" value="Genomic_DNA"/>
</dbReference>
<sequence>MENPDLDTHIFVCSRCETVIEDPNYVCKNSHLACEKCSKVFCQICRHLFRNRRGEIQGDELVNTATAGAKKIHTQNPYQPNDGIIEIGRKFLLPKKGLCRFYAIIDNRQYTFNWKINPLERSIEVDVSPTEIINENWFILEFFLPCDEDIKIRKEWAVNHRLLIDYEEIETLYEDEHTGCRIYIQAIPFGNPVIPIEDKIRNVFSKVFY</sequence>
<organism evidence="1 2">
    <name type="scientific">Ignelater luminosus</name>
    <name type="common">Cucubano</name>
    <name type="synonym">Pyrophorus luminosus</name>
    <dbReference type="NCBI Taxonomy" id="2038154"/>
    <lineage>
        <taxon>Eukaryota</taxon>
        <taxon>Metazoa</taxon>
        <taxon>Ecdysozoa</taxon>
        <taxon>Arthropoda</taxon>
        <taxon>Hexapoda</taxon>
        <taxon>Insecta</taxon>
        <taxon>Pterygota</taxon>
        <taxon>Neoptera</taxon>
        <taxon>Endopterygota</taxon>
        <taxon>Coleoptera</taxon>
        <taxon>Polyphaga</taxon>
        <taxon>Elateriformia</taxon>
        <taxon>Elateroidea</taxon>
        <taxon>Elateridae</taxon>
        <taxon>Agrypninae</taxon>
        <taxon>Pyrophorini</taxon>
        <taxon>Ignelater</taxon>
    </lineage>
</organism>
<dbReference type="AlphaFoldDB" id="A0A8K0DBS8"/>
<reference evidence="1" key="1">
    <citation type="submission" date="2019-08" db="EMBL/GenBank/DDBJ databases">
        <title>The genome of the North American firefly Photinus pyralis.</title>
        <authorList>
            <consortium name="Photinus pyralis genome working group"/>
            <person name="Fallon T.R."/>
            <person name="Sander Lower S.E."/>
            <person name="Weng J.-K."/>
        </authorList>
    </citation>
    <scope>NUCLEOTIDE SEQUENCE</scope>
    <source>
        <strain evidence="1">TRF0915ILg1</strain>
        <tissue evidence="1">Whole body</tissue>
    </source>
</reference>
<gene>
    <name evidence="1" type="ORF">ILUMI_03316</name>
</gene>
<dbReference type="Proteomes" id="UP000801492">
    <property type="component" value="Unassembled WGS sequence"/>
</dbReference>
<proteinExistence type="predicted"/>